<name>A0A533QI29_9BACT</name>
<comment type="caution">
    <text evidence="1">The sequence shown here is derived from an EMBL/GenBank/DDBJ whole genome shotgun (WGS) entry which is preliminary data.</text>
</comment>
<protein>
    <submittedName>
        <fullName evidence="1">Uncharacterized protein</fullName>
    </submittedName>
</protein>
<sequence>MEVRGHLSHPDEKGTLLYPKVYVIVHRRGRGERGEIKER</sequence>
<gene>
    <name evidence="1" type="ORF">JETT_1373</name>
</gene>
<dbReference type="AlphaFoldDB" id="A0A533QI29"/>
<accession>A0A533QI29</accession>
<organism evidence="1 2">
    <name type="scientific">Candidatus Jettenia ecosi</name>
    <dbReference type="NCBI Taxonomy" id="2494326"/>
    <lineage>
        <taxon>Bacteria</taxon>
        <taxon>Pseudomonadati</taxon>
        <taxon>Planctomycetota</taxon>
        <taxon>Candidatus Brocadiia</taxon>
        <taxon>Candidatus Brocadiales</taxon>
        <taxon>Candidatus Brocadiaceae</taxon>
        <taxon>Candidatus Jettenia</taxon>
    </lineage>
</organism>
<dbReference type="Proteomes" id="UP000319783">
    <property type="component" value="Unassembled WGS sequence"/>
</dbReference>
<evidence type="ECO:0000313" key="1">
    <source>
        <dbReference type="EMBL" id="TLD42341.1"/>
    </source>
</evidence>
<proteinExistence type="predicted"/>
<evidence type="ECO:0000313" key="2">
    <source>
        <dbReference type="Proteomes" id="UP000319783"/>
    </source>
</evidence>
<reference evidence="1 2" key="1">
    <citation type="submission" date="2019-04" db="EMBL/GenBank/DDBJ databases">
        <title>Genome of a novel bacterium Candidatus Jettenia ecosi reconstructed from metagenome of an anammox bioreactor.</title>
        <authorList>
            <person name="Mardanov A.V."/>
            <person name="Beletsky A.V."/>
            <person name="Ravin N.V."/>
            <person name="Botchkova E.A."/>
            <person name="Litti Y.V."/>
            <person name="Nozhevnikova A.N."/>
        </authorList>
    </citation>
    <scope>NUCLEOTIDE SEQUENCE [LARGE SCALE GENOMIC DNA]</scope>
    <source>
        <strain evidence="1">J2</strain>
    </source>
</reference>
<dbReference type="EMBL" id="SULG01000022">
    <property type="protein sequence ID" value="TLD42341.1"/>
    <property type="molecule type" value="Genomic_DNA"/>
</dbReference>